<evidence type="ECO:0000313" key="6">
    <source>
        <dbReference type="Proteomes" id="UP000280881"/>
    </source>
</evidence>
<keyword evidence="6" id="KW-1185">Reference proteome</keyword>
<dbReference type="SMART" id="SM00028">
    <property type="entry name" value="TPR"/>
    <property type="match status" value="6"/>
</dbReference>
<dbReference type="PROSITE" id="PS50005">
    <property type="entry name" value="TPR"/>
    <property type="match status" value="5"/>
</dbReference>
<dbReference type="Proteomes" id="UP000280881">
    <property type="component" value="Unassembled WGS sequence"/>
</dbReference>
<feature type="signal peptide" evidence="4">
    <location>
        <begin position="1"/>
        <end position="21"/>
    </location>
</feature>
<dbReference type="PANTHER" id="PTHR45586:SF1">
    <property type="entry name" value="LIPOPOLYSACCHARIDE ASSEMBLY PROTEIN B"/>
    <property type="match status" value="1"/>
</dbReference>
<dbReference type="OrthoDB" id="9899at2"/>
<feature type="chain" id="PRO_5019496244" evidence="4">
    <location>
        <begin position="22"/>
        <end position="271"/>
    </location>
</feature>
<dbReference type="InterPro" id="IPR019734">
    <property type="entry name" value="TPR_rpt"/>
</dbReference>
<organism evidence="5 6">
    <name type="scientific">Thermovibrio guaymasensis</name>
    <dbReference type="NCBI Taxonomy" id="240167"/>
    <lineage>
        <taxon>Bacteria</taxon>
        <taxon>Pseudomonadati</taxon>
        <taxon>Aquificota</taxon>
        <taxon>Aquificia</taxon>
        <taxon>Desulfurobacteriales</taxon>
        <taxon>Desulfurobacteriaceae</taxon>
        <taxon>Thermovibrio</taxon>
    </lineage>
</organism>
<dbReference type="Pfam" id="PF13181">
    <property type="entry name" value="TPR_8"/>
    <property type="match status" value="3"/>
</dbReference>
<dbReference type="PROSITE" id="PS51257">
    <property type="entry name" value="PROKAR_LIPOPROTEIN"/>
    <property type="match status" value="1"/>
</dbReference>
<proteinExistence type="predicted"/>
<dbReference type="SUPFAM" id="SSF81901">
    <property type="entry name" value="HCP-like"/>
    <property type="match status" value="1"/>
</dbReference>
<keyword evidence="2 3" id="KW-0802">TPR repeat</keyword>
<dbReference type="AlphaFoldDB" id="A0A420W6N5"/>
<dbReference type="Gene3D" id="1.25.40.10">
    <property type="entry name" value="Tetratricopeptide repeat domain"/>
    <property type="match status" value="2"/>
</dbReference>
<feature type="repeat" description="TPR" evidence="3">
    <location>
        <begin position="82"/>
        <end position="115"/>
    </location>
</feature>
<evidence type="ECO:0000256" key="3">
    <source>
        <dbReference type="PROSITE-ProRule" id="PRU00339"/>
    </source>
</evidence>
<feature type="repeat" description="TPR" evidence="3">
    <location>
        <begin position="186"/>
        <end position="219"/>
    </location>
</feature>
<keyword evidence="4" id="KW-0732">Signal</keyword>
<evidence type="ECO:0000256" key="4">
    <source>
        <dbReference type="SAM" id="SignalP"/>
    </source>
</evidence>
<dbReference type="Pfam" id="PF14559">
    <property type="entry name" value="TPR_19"/>
    <property type="match status" value="1"/>
</dbReference>
<feature type="repeat" description="TPR" evidence="3">
    <location>
        <begin position="116"/>
        <end position="149"/>
    </location>
</feature>
<sequence length="271" mass="30896">MRRFLFLALVVPFLTSCSSLWGNKKEVKRPPQPLVAEEVKKPSPEEKAKGYYQIGVAYLQMGEIPLALNYLLKARKLSPKDPKIYNAIGFAFLKRGDYKRAESYLKKALSLKKDFSEAWLNLGILYEEKGDLKGAEECYLKALENPLYLTPEAAYYRLALLELKKGNRGRAKRNLIMAIRNNQDFAPAYIELAKLLEDEGKLEEAKDIYFKLISLYPKVQELYCRLGELFIKSGDTLNGKKYLKKCISIDPSSSLAAKARRRLVELDGQAP</sequence>
<dbReference type="InterPro" id="IPR011990">
    <property type="entry name" value="TPR-like_helical_dom_sf"/>
</dbReference>
<accession>A0A420W6N5</accession>
<evidence type="ECO:0000313" key="5">
    <source>
        <dbReference type="EMBL" id="RKQ61710.1"/>
    </source>
</evidence>
<feature type="repeat" description="TPR" evidence="3">
    <location>
        <begin position="220"/>
        <end position="253"/>
    </location>
</feature>
<dbReference type="EMBL" id="RBIE01000002">
    <property type="protein sequence ID" value="RKQ61710.1"/>
    <property type="molecule type" value="Genomic_DNA"/>
</dbReference>
<dbReference type="InterPro" id="IPR051012">
    <property type="entry name" value="CellSynth/LPSAsmb/PSIAsmb"/>
</dbReference>
<reference evidence="5 6" key="1">
    <citation type="submission" date="2018-10" db="EMBL/GenBank/DDBJ databases">
        <title>Genomic Encyclopedia of Type Strains, Phase IV (KMG-IV): sequencing the most valuable type-strain genomes for metagenomic binning, comparative biology and taxonomic classification.</title>
        <authorList>
            <person name="Goeker M."/>
        </authorList>
    </citation>
    <scope>NUCLEOTIDE SEQUENCE [LARGE SCALE GENOMIC DNA]</scope>
    <source>
        <strain evidence="5 6">DSM 15521</strain>
    </source>
</reference>
<comment type="caution">
    <text evidence="5">The sequence shown here is derived from an EMBL/GenBank/DDBJ whole genome shotgun (WGS) entry which is preliminary data.</text>
</comment>
<evidence type="ECO:0000256" key="2">
    <source>
        <dbReference type="ARBA" id="ARBA00022803"/>
    </source>
</evidence>
<gene>
    <name evidence="5" type="ORF">C7457_1153</name>
</gene>
<name>A0A420W6N5_9BACT</name>
<protein>
    <submittedName>
        <fullName evidence="5">Tfp pilus assembly protein PilF</fullName>
    </submittedName>
</protein>
<feature type="repeat" description="TPR" evidence="3">
    <location>
        <begin position="48"/>
        <end position="81"/>
    </location>
</feature>
<dbReference type="PANTHER" id="PTHR45586">
    <property type="entry name" value="TPR REPEAT-CONTAINING PROTEIN PA4667"/>
    <property type="match status" value="1"/>
</dbReference>
<dbReference type="RefSeq" id="WP_121170975.1">
    <property type="nucleotide sequence ID" value="NZ_RBIE01000002.1"/>
</dbReference>
<keyword evidence="1" id="KW-0677">Repeat</keyword>
<evidence type="ECO:0000256" key="1">
    <source>
        <dbReference type="ARBA" id="ARBA00022737"/>
    </source>
</evidence>